<dbReference type="AlphaFoldDB" id="A0A6J3LTT8"/>
<proteinExistence type="inferred from homology"/>
<dbReference type="InterPro" id="IPR018627">
    <property type="entry name" value="ELP6"/>
</dbReference>
<reference evidence="4" key="1">
    <citation type="submission" date="2020-01" db="EMBL/GenBank/DDBJ databases">
        <authorList>
            <consortium name="DOE Joint Genome Institute"/>
            <person name="Haridas S."/>
            <person name="Albert R."/>
            <person name="Binder M."/>
            <person name="Bloem J."/>
            <person name="Labutti K."/>
            <person name="Salamov A."/>
            <person name="Andreopoulos B."/>
            <person name="Baker S.E."/>
            <person name="Barry K."/>
            <person name="Bills G."/>
            <person name="Bluhm B.H."/>
            <person name="Cannon C."/>
            <person name="Castanera R."/>
            <person name="Culley D.E."/>
            <person name="Daum C."/>
            <person name="Ezra D."/>
            <person name="Gonzalez J.B."/>
            <person name="Henrissat B."/>
            <person name="Kuo A."/>
            <person name="Liang C."/>
            <person name="Lipzen A."/>
            <person name="Lutzoni F."/>
            <person name="Magnuson J."/>
            <person name="Mondo S."/>
            <person name="Nolan M."/>
            <person name="Ohm R."/>
            <person name="Pangilinan J."/>
            <person name="Park H.-J."/>
            <person name="Ramirez L."/>
            <person name="Alfaro M."/>
            <person name="Sun H."/>
            <person name="Tritt A."/>
            <person name="Yoshinaga Y."/>
            <person name="Zwiers L.-H."/>
            <person name="Turgeon B.G."/>
            <person name="Goodwin S.B."/>
            <person name="Spatafora J.W."/>
            <person name="Crous P.W."/>
            <person name="Grigoriev I.V."/>
        </authorList>
    </citation>
    <scope>NUCLEOTIDE SEQUENCE</scope>
    <source>
        <strain evidence="4">CBS 342.82</strain>
    </source>
</reference>
<dbReference type="PANTHER" id="PTHR16184:SF6">
    <property type="entry name" value="ELONGATOR COMPLEX PROTEIN 6"/>
    <property type="match status" value="1"/>
</dbReference>
<keyword evidence="3" id="KW-1185">Reference proteome</keyword>
<dbReference type="GO" id="GO:0033588">
    <property type="term" value="C:elongator holoenzyme complex"/>
    <property type="evidence" value="ECO:0007669"/>
    <property type="project" value="InterPro"/>
</dbReference>
<dbReference type="OrthoDB" id="9995306at2759"/>
<dbReference type="Proteomes" id="UP000504637">
    <property type="component" value="Unplaced"/>
</dbReference>
<feature type="non-terminal residue" evidence="4">
    <location>
        <position position="1"/>
    </location>
</feature>
<dbReference type="CDD" id="cd19495">
    <property type="entry name" value="Elp6"/>
    <property type="match status" value="1"/>
</dbReference>
<evidence type="ECO:0000256" key="2">
    <source>
        <dbReference type="ARBA" id="ARBA00008837"/>
    </source>
</evidence>
<gene>
    <name evidence="4" type="ORF">K489DRAFT_290607</name>
</gene>
<dbReference type="GO" id="GO:0002098">
    <property type="term" value="P:tRNA wobble uridine modification"/>
    <property type="evidence" value="ECO:0007669"/>
    <property type="project" value="InterPro"/>
</dbReference>
<dbReference type="PANTHER" id="PTHR16184">
    <property type="entry name" value="ELONGATOR COMPLEX PROTEIN 6"/>
    <property type="match status" value="1"/>
</dbReference>
<evidence type="ECO:0008006" key="5">
    <source>
        <dbReference type="Google" id="ProtNLM"/>
    </source>
</evidence>
<dbReference type="InterPro" id="IPR027417">
    <property type="entry name" value="P-loop_NTPase"/>
</dbReference>
<evidence type="ECO:0000313" key="4">
    <source>
        <dbReference type="RefSeq" id="XP_033456242.1"/>
    </source>
</evidence>
<dbReference type="Gene3D" id="3.40.50.300">
    <property type="entry name" value="P-loop containing nucleotide triphosphate hydrolases"/>
    <property type="match status" value="1"/>
</dbReference>
<reference evidence="4" key="3">
    <citation type="submission" date="2025-08" db="UniProtKB">
        <authorList>
            <consortium name="RefSeq"/>
        </authorList>
    </citation>
    <scope>IDENTIFICATION</scope>
    <source>
        <strain evidence="4">CBS 342.82</strain>
    </source>
</reference>
<name>A0A6J3LTT8_9PEZI</name>
<comment type="pathway">
    <text evidence="1">tRNA modification; 5-methoxycarbonylmethyl-2-thiouridine-tRNA biosynthesis.</text>
</comment>
<feature type="non-terminal residue" evidence="4">
    <location>
        <position position="213"/>
    </location>
</feature>
<evidence type="ECO:0000256" key="1">
    <source>
        <dbReference type="ARBA" id="ARBA00005043"/>
    </source>
</evidence>
<dbReference type="UniPathway" id="UPA00988"/>
<evidence type="ECO:0000313" key="3">
    <source>
        <dbReference type="Proteomes" id="UP000504637"/>
    </source>
</evidence>
<dbReference type="RefSeq" id="XP_033456242.1">
    <property type="nucleotide sequence ID" value="XM_033600178.1"/>
</dbReference>
<organism evidence="4">
    <name type="scientific">Dissoconium aciculare CBS 342.82</name>
    <dbReference type="NCBI Taxonomy" id="1314786"/>
    <lineage>
        <taxon>Eukaryota</taxon>
        <taxon>Fungi</taxon>
        <taxon>Dikarya</taxon>
        <taxon>Ascomycota</taxon>
        <taxon>Pezizomycotina</taxon>
        <taxon>Dothideomycetes</taxon>
        <taxon>Dothideomycetidae</taxon>
        <taxon>Mycosphaerellales</taxon>
        <taxon>Dissoconiaceae</taxon>
        <taxon>Dissoconium</taxon>
    </lineage>
</organism>
<sequence length="213" mass="22973">QASAVVLVSWLRDLAFWKHELRRAAGVEVGKFTQDNRFAFVDFLSQQIYDLADQTRLISAAIAQLQQANPDRRVVLLLDSPDVLLATNSTSAQALNTSTLNLRALAHATILSAAADLPLISAAAPSASIHAGQPTPLEAECASFVASQAHNARLVMSARELTTGAAKDISGVLRITRGGDTYETQTQMTTELREAELQYLVQKDGIVKVFSRG</sequence>
<dbReference type="GeneID" id="54357978"/>
<protein>
    <recommendedName>
        <fullName evidence="5">DNA recombination and repair protein Rad51-like C-terminal domain-containing protein</fullName>
    </recommendedName>
</protein>
<comment type="similarity">
    <text evidence="2">Belongs to the ELP6 family.</text>
</comment>
<reference evidence="4" key="2">
    <citation type="submission" date="2020-04" db="EMBL/GenBank/DDBJ databases">
        <authorList>
            <consortium name="NCBI Genome Project"/>
        </authorList>
    </citation>
    <scope>NUCLEOTIDE SEQUENCE</scope>
    <source>
        <strain evidence="4">CBS 342.82</strain>
    </source>
</reference>
<accession>A0A6J3LTT8</accession>